<keyword evidence="3" id="KW-1185">Reference proteome</keyword>
<name>A0ABV3SUC3_9ACTN</name>
<dbReference type="InterPro" id="IPR015797">
    <property type="entry name" value="NUDIX_hydrolase-like_dom_sf"/>
</dbReference>
<accession>A0ABV3SUC3</accession>
<feature type="domain" description="Nudix hydrolase" evidence="1">
    <location>
        <begin position="14"/>
        <end position="121"/>
    </location>
</feature>
<reference evidence="2 3" key="1">
    <citation type="submission" date="2024-07" db="EMBL/GenBank/DDBJ databases">
        <authorList>
            <person name="Lee S."/>
            <person name="Kang M."/>
        </authorList>
    </citation>
    <scope>NUCLEOTIDE SEQUENCE [LARGE SCALE GENOMIC DNA]</scope>
    <source>
        <strain evidence="2 3">DS6</strain>
    </source>
</reference>
<comment type="caution">
    <text evidence="2">The sequence shown here is derived from an EMBL/GenBank/DDBJ whole genome shotgun (WGS) entry which is preliminary data.</text>
</comment>
<protein>
    <submittedName>
        <fullName evidence="2">NUDIX domain-containing protein</fullName>
    </submittedName>
</protein>
<evidence type="ECO:0000259" key="1">
    <source>
        <dbReference type="Pfam" id="PF00293"/>
    </source>
</evidence>
<dbReference type="Gene3D" id="3.90.79.10">
    <property type="entry name" value="Nucleoside Triphosphate Pyrophosphohydrolase"/>
    <property type="match status" value="1"/>
</dbReference>
<evidence type="ECO:0000313" key="2">
    <source>
        <dbReference type="EMBL" id="MEX0426537.1"/>
    </source>
</evidence>
<proteinExistence type="predicted"/>
<sequence length="147" mass="15901">MILPYPPVGRSRIRVKAYVVVLDERAEHHAVVRATAAAHPTFHRPLGAGVRRGERSADAVARAIAHELGATLAEPELLGVLENIFSREDESGHEVVFVYAGRLLGPAPEAGAGRLEWRPVAGLTDVPLLPQGLQELLDAWLSRPSAR</sequence>
<dbReference type="InterPro" id="IPR000086">
    <property type="entry name" value="NUDIX_hydrolase_dom"/>
</dbReference>
<dbReference type="RefSeq" id="WP_367991257.1">
    <property type="nucleotide sequence ID" value="NZ_JBFPJR010000003.1"/>
</dbReference>
<dbReference type="Pfam" id="PF00293">
    <property type="entry name" value="NUDIX"/>
    <property type="match status" value="1"/>
</dbReference>
<dbReference type="Proteomes" id="UP001556631">
    <property type="component" value="Unassembled WGS sequence"/>
</dbReference>
<dbReference type="SUPFAM" id="SSF55811">
    <property type="entry name" value="Nudix"/>
    <property type="match status" value="1"/>
</dbReference>
<evidence type="ECO:0000313" key="3">
    <source>
        <dbReference type="Proteomes" id="UP001556631"/>
    </source>
</evidence>
<gene>
    <name evidence="2" type="ORF">AB3X52_02820</name>
</gene>
<organism evidence="2 3">
    <name type="scientific">Nocardioides eburneus</name>
    <dbReference type="NCBI Taxonomy" id="3231482"/>
    <lineage>
        <taxon>Bacteria</taxon>
        <taxon>Bacillati</taxon>
        <taxon>Actinomycetota</taxon>
        <taxon>Actinomycetes</taxon>
        <taxon>Propionibacteriales</taxon>
        <taxon>Nocardioidaceae</taxon>
        <taxon>Nocardioides</taxon>
    </lineage>
</organism>
<dbReference type="EMBL" id="JBFPJR010000003">
    <property type="protein sequence ID" value="MEX0426537.1"/>
    <property type="molecule type" value="Genomic_DNA"/>
</dbReference>